<dbReference type="HOGENOM" id="CLU_833186_0_0_2"/>
<gene>
    <name evidence="2" type="ordered locus">Pars_0229</name>
</gene>
<dbReference type="Proteomes" id="UP000001567">
    <property type="component" value="Chromosome"/>
</dbReference>
<evidence type="ECO:0000256" key="1">
    <source>
        <dbReference type="SAM" id="MobiDB-lite"/>
    </source>
</evidence>
<proteinExistence type="predicted"/>
<evidence type="ECO:0000313" key="3">
    <source>
        <dbReference type="Proteomes" id="UP000001567"/>
    </source>
</evidence>
<dbReference type="EMBL" id="CP000660">
    <property type="protein sequence ID" value="ABP49844.1"/>
    <property type="molecule type" value="Genomic_DNA"/>
</dbReference>
<dbReference type="AlphaFoldDB" id="A4WHH7"/>
<accession>A4WHH7</accession>
<dbReference type="RefSeq" id="WP_011899752.1">
    <property type="nucleotide sequence ID" value="NC_009376.1"/>
</dbReference>
<feature type="region of interest" description="Disordered" evidence="1">
    <location>
        <begin position="305"/>
        <end position="333"/>
    </location>
</feature>
<organism evidence="2 3">
    <name type="scientific">Pyrobaculum arsenaticum (strain DSM 13514 / JCM 11321 / PZ6)</name>
    <dbReference type="NCBI Taxonomy" id="340102"/>
    <lineage>
        <taxon>Archaea</taxon>
        <taxon>Thermoproteota</taxon>
        <taxon>Thermoprotei</taxon>
        <taxon>Thermoproteales</taxon>
        <taxon>Thermoproteaceae</taxon>
        <taxon>Pyrobaculum</taxon>
    </lineage>
</organism>
<dbReference type="GeneID" id="71067906"/>
<protein>
    <submittedName>
        <fullName evidence="2">Uncharacterized protein</fullName>
    </submittedName>
</protein>
<name>A4WHH7_PYRAR</name>
<sequence length="333" mass="38232">MPPDAEVMSAEAEITPVYAQGFYIVTQGAVQMVIVFDYVDKGQYYQRLLRKGGEELAKEVDTVWQNMQSFMHDEIVRVNGQRVRPLIHDVYIGLRGSPARPYITFIGSFPAPLKPGENIYENYYEKEVAEYDYEAVWIFPQNAEVVEWYFHGEVETPEPNILRVSVSKGTEVGGREYIKFLNQINNKESIQYVELWSRLRYLWASLVFRNKPVINKAKIEHDYVEEAIKYCPRPYRYMCYTAAKELKISLAAIAAKGIDVPTAAALALEDVTTGNHHMPRFWRYITTGDPGPDAQRILKKWMTTFRPGTTTRGERPAPTRRARADDGGRRATA</sequence>
<dbReference type="KEGG" id="pas:Pars_0229"/>
<evidence type="ECO:0000313" key="2">
    <source>
        <dbReference type="EMBL" id="ABP49844.1"/>
    </source>
</evidence>
<reference evidence="2 3" key="1">
    <citation type="submission" date="2007-04" db="EMBL/GenBank/DDBJ databases">
        <title>Complete sequence of Pyrobaculum arsenaticum DSM 13514.</title>
        <authorList>
            <consortium name="US DOE Joint Genome Institute"/>
            <person name="Copeland A."/>
            <person name="Lucas S."/>
            <person name="Lapidus A."/>
            <person name="Barry K."/>
            <person name="Glavina del Rio T."/>
            <person name="Dalin E."/>
            <person name="Tice H."/>
            <person name="Pitluck S."/>
            <person name="Chain P."/>
            <person name="Malfatti S."/>
            <person name="Shin M."/>
            <person name="Vergez L."/>
            <person name="Schmutz J."/>
            <person name="Larimer F."/>
            <person name="Land M."/>
            <person name="Hauser L."/>
            <person name="Kyrpides N."/>
            <person name="Mikhailova N."/>
            <person name="Cozen A.E."/>
            <person name="Fitz-Gibbon S.T."/>
            <person name="House C.H."/>
            <person name="Saltikov C."/>
            <person name="Lowe T.M."/>
            <person name="Richardson P."/>
        </authorList>
    </citation>
    <scope>NUCLEOTIDE SEQUENCE [LARGE SCALE GENOMIC DNA]</scope>
    <source>
        <strain evidence="3">ATCC 700994 / DSM 13514 / JCM 11321 / PZ6</strain>
    </source>
</reference>
<feature type="compositionally biased region" description="Basic and acidic residues" evidence="1">
    <location>
        <begin position="312"/>
        <end position="333"/>
    </location>
</feature>
<dbReference type="STRING" id="340102.Pars_0229"/>